<dbReference type="EC" id="1.4.3.-" evidence="3"/>
<dbReference type="AlphaFoldDB" id="A0A7Y9IAZ0"/>
<dbReference type="PANTHER" id="PTHR10638:SF20">
    <property type="entry name" value="AMINE OXIDASE"/>
    <property type="match status" value="1"/>
</dbReference>
<dbReference type="GO" id="GO:0008131">
    <property type="term" value="F:primary methylamine oxidase activity"/>
    <property type="evidence" value="ECO:0007669"/>
    <property type="project" value="InterPro"/>
</dbReference>
<comment type="PTM">
    <text evidence="2 3">Topaquinone (TPQ) is generated by copper-dependent autoxidation of a specific tyrosyl residue.</text>
</comment>
<comment type="similarity">
    <text evidence="3">Belongs to the copper/topaquinone oxidase family.</text>
</comment>
<evidence type="ECO:0000313" key="7">
    <source>
        <dbReference type="Proteomes" id="UP000569914"/>
    </source>
</evidence>
<dbReference type="InterPro" id="IPR036460">
    <property type="entry name" value="Cu_amine_oxidase_C_sf"/>
</dbReference>
<feature type="region of interest" description="Disordered" evidence="4">
    <location>
        <begin position="425"/>
        <end position="446"/>
    </location>
</feature>
<sequence length="446" mass="48567">MKQRPRRGRILIISAMITGLIAAVVVIAVTRASGGPAEKPIATTLDCAQNQPIAAALSSGSSWAMCWRIDPYSGLTLENIHFTPVGRAPIMVLASLAIGQLEVPYDTGERTTEDITDHGFGGRNLQTLSPTECAGEILTTHVPNFGDGKVGGGEDRGVLCQAEVDTGIAYRAQSGGKVDVARGTALNLSTISKVGWYEYVNSYQFGADGSIRPALGATGDLSPEDYTDDPAQGRAVGPGEHDHAASHSHNAVWRLHWALGGRGGQRAEQYDADFTGEQGPKSPELAGGLTPITKETTRKIANRRWWRVVNPAVLNEDRHPISYQIEIGDTDSYRFTDEARDHGADAPEPAYDIAFTEYVECERFATKNRSCPERSVMGYLRDQQTLDDLVSWVAVGFHHVVRDEDQSPMDLHWQGFTLLPRDLTAQRPDLPEDRAKINGRPEPGGR</sequence>
<proteinExistence type="inferred from homology"/>
<dbReference type="RefSeq" id="WP_179754663.1">
    <property type="nucleotide sequence ID" value="NZ_JACCBU010000001.1"/>
</dbReference>
<evidence type="ECO:0000256" key="3">
    <source>
        <dbReference type="RuleBase" id="RU000672"/>
    </source>
</evidence>
<organism evidence="6 7">
    <name type="scientific">Microlunatus parietis</name>
    <dbReference type="NCBI Taxonomy" id="682979"/>
    <lineage>
        <taxon>Bacteria</taxon>
        <taxon>Bacillati</taxon>
        <taxon>Actinomycetota</taxon>
        <taxon>Actinomycetes</taxon>
        <taxon>Propionibacteriales</taxon>
        <taxon>Propionibacteriaceae</taxon>
        <taxon>Microlunatus</taxon>
    </lineage>
</organism>
<keyword evidence="3" id="KW-0479">Metal-binding</keyword>
<protein>
    <recommendedName>
        <fullName evidence="3">Amine oxidase</fullName>
        <ecNumber evidence="3">1.4.3.-</ecNumber>
    </recommendedName>
</protein>
<dbReference type="Pfam" id="PF01179">
    <property type="entry name" value="Cu_amine_oxid"/>
    <property type="match status" value="1"/>
</dbReference>
<feature type="active site" description="Proton acceptor" evidence="1">
    <location>
        <position position="117"/>
    </location>
</feature>
<accession>A0A7Y9IAZ0</accession>
<keyword evidence="3" id="KW-0186">Copper</keyword>
<feature type="modified residue" description="2',4',5'-topaquinone" evidence="2">
    <location>
        <position position="197"/>
    </location>
</feature>
<dbReference type="GO" id="GO:0005886">
    <property type="term" value="C:plasma membrane"/>
    <property type="evidence" value="ECO:0007669"/>
    <property type="project" value="TreeGrafter"/>
</dbReference>
<evidence type="ECO:0000313" key="6">
    <source>
        <dbReference type="EMBL" id="NYE73283.1"/>
    </source>
</evidence>
<feature type="region of interest" description="Disordered" evidence="4">
    <location>
        <begin position="216"/>
        <end position="244"/>
    </location>
</feature>
<dbReference type="EMBL" id="JACCBU010000001">
    <property type="protein sequence ID" value="NYE73283.1"/>
    <property type="molecule type" value="Genomic_DNA"/>
</dbReference>
<dbReference type="Gene3D" id="2.70.98.20">
    <property type="entry name" value="Copper amine oxidase, catalytic domain"/>
    <property type="match status" value="1"/>
</dbReference>
<dbReference type="InterPro" id="IPR015798">
    <property type="entry name" value="Cu_amine_oxidase_C"/>
</dbReference>
<name>A0A7Y9IAZ0_9ACTN</name>
<keyword evidence="1 3" id="KW-0801">TPQ</keyword>
<dbReference type="GO" id="GO:0005507">
    <property type="term" value="F:copper ion binding"/>
    <property type="evidence" value="ECO:0007669"/>
    <property type="project" value="InterPro"/>
</dbReference>
<comment type="caution">
    <text evidence="6">The sequence shown here is derived from an EMBL/GenBank/DDBJ whole genome shotgun (WGS) entry which is preliminary data.</text>
</comment>
<evidence type="ECO:0000256" key="1">
    <source>
        <dbReference type="PIRSR" id="PIRSR600269-50"/>
    </source>
</evidence>
<evidence type="ECO:0000256" key="2">
    <source>
        <dbReference type="PIRSR" id="PIRSR600269-51"/>
    </source>
</evidence>
<dbReference type="InterPro" id="IPR000269">
    <property type="entry name" value="Cu_amine_oxidase"/>
</dbReference>
<feature type="active site" description="Schiff-base intermediate with substrate; via topaquinone" evidence="1">
    <location>
        <position position="197"/>
    </location>
</feature>
<evidence type="ECO:0000256" key="4">
    <source>
        <dbReference type="SAM" id="MobiDB-lite"/>
    </source>
</evidence>
<dbReference type="Proteomes" id="UP000569914">
    <property type="component" value="Unassembled WGS sequence"/>
</dbReference>
<keyword evidence="3 6" id="KW-0560">Oxidoreductase</keyword>
<dbReference type="GO" id="GO:0009308">
    <property type="term" value="P:amine metabolic process"/>
    <property type="evidence" value="ECO:0007669"/>
    <property type="project" value="UniProtKB-UniRule"/>
</dbReference>
<reference evidence="6 7" key="1">
    <citation type="submission" date="2020-07" db="EMBL/GenBank/DDBJ databases">
        <title>Sequencing the genomes of 1000 actinobacteria strains.</title>
        <authorList>
            <person name="Klenk H.-P."/>
        </authorList>
    </citation>
    <scope>NUCLEOTIDE SEQUENCE [LARGE SCALE GENOMIC DNA]</scope>
    <source>
        <strain evidence="6 7">DSM 22083</strain>
    </source>
</reference>
<gene>
    <name evidence="6" type="ORF">BKA15_004612</name>
</gene>
<dbReference type="PANTHER" id="PTHR10638">
    <property type="entry name" value="COPPER AMINE OXIDASE"/>
    <property type="match status" value="1"/>
</dbReference>
<dbReference type="GO" id="GO:0048038">
    <property type="term" value="F:quinone binding"/>
    <property type="evidence" value="ECO:0007669"/>
    <property type="project" value="InterPro"/>
</dbReference>
<dbReference type="SUPFAM" id="SSF49998">
    <property type="entry name" value="Amine oxidase catalytic domain"/>
    <property type="match status" value="1"/>
</dbReference>
<feature type="domain" description="Copper amine oxidase catalytic" evidence="5">
    <location>
        <begin position="62"/>
        <end position="428"/>
    </location>
</feature>
<comment type="cofactor">
    <cofactor evidence="3">
        <name>Cu cation</name>
        <dbReference type="ChEBI" id="CHEBI:23378"/>
    </cofactor>
    <text evidence="3">Contains 1 topaquinone per subunit.</text>
</comment>
<keyword evidence="7" id="KW-1185">Reference proteome</keyword>
<evidence type="ECO:0000259" key="5">
    <source>
        <dbReference type="Pfam" id="PF01179"/>
    </source>
</evidence>